<keyword evidence="6 8" id="KW-1133">Transmembrane helix</keyword>
<feature type="transmembrane region" description="Helical" evidence="8">
    <location>
        <begin position="76"/>
        <end position="97"/>
    </location>
</feature>
<gene>
    <name evidence="10" type="ORF">P2G67_06650</name>
</gene>
<keyword evidence="2 8" id="KW-0813">Transport</keyword>
<protein>
    <submittedName>
        <fullName evidence="10">ABC transporter permease</fullName>
    </submittedName>
</protein>
<keyword evidence="4" id="KW-0997">Cell inner membrane</keyword>
<dbReference type="PANTHER" id="PTHR43357:SF4">
    <property type="entry name" value="INNER MEMBRANE ABC TRANSPORTER PERMEASE PROTEIN YDCV"/>
    <property type="match status" value="1"/>
</dbReference>
<evidence type="ECO:0000256" key="4">
    <source>
        <dbReference type="ARBA" id="ARBA00022519"/>
    </source>
</evidence>
<evidence type="ECO:0000256" key="6">
    <source>
        <dbReference type="ARBA" id="ARBA00022989"/>
    </source>
</evidence>
<organism evidence="10 11">
    <name type="scientific">Aquibaculum arenosum</name>
    <dbReference type="NCBI Taxonomy" id="3032591"/>
    <lineage>
        <taxon>Bacteria</taxon>
        <taxon>Pseudomonadati</taxon>
        <taxon>Pseudomonadota</taxon>
        <taxon>Alphaproteobacteria</taxon>
        <taxon>Rhodospirillales</taxon>
        <taxon>Rhodovibrionaceae</taxon>
        <taxon>Aquibaculum</taxon>
    </lineage>
</organism>
<dbReference type="InterPro" id="IPR035906">
    <property type="entry name" value="MetI-like_sf"/>
</dbReference>
<dbReference type="Proteomes" id="UP001215503">
    <property type="component" value="Unassembled WGS sequence"/>
</dbReference>
<dbReference type="Pfam" id="PF00528">
    <property type="entry name" value="BPD_transp_1"/>
    <property type="match status" value="1"/>
</dbReference>
<dbReference type="SUPFAM" id="SSF161098">
    <property type="entry name" value="MetI-like"/>
    <property type="match status" value="1"/>
</dbReference>
<dbReference type="EMBL" id="JARHUD010000003">
    <property type="protein sequence ID" value="MDF2095652.1"/>
    <property type="molecule type" value="Genomic_DNA"/>
</dbReference>
<comment type="caution">
    <text evidence="10">The sequence shown here is derived from an EMBL/GenBank/DDBJ whole genome shotgun (WGS) entry which is preliminary data.</text>
</comment>
<proteinExistence type="inferred from homology"/>
<dbReference type="InterPro" id="IPR000515">
    <property type="entry name" value="MetI-like"/>
</dbReference>
<evidence type="ECO:0000256" key="8">
    <source>
        <dbReference type="RuleBase" id="RU363032"/>
    </source>
</evidence>
<accession>A0ABT5YLA4</accession>
<comment type="similarity">
    <text evidence="8">Belongs to the binding-protein-dependent transport system permease family.</text>
</comment>
<keyword evidence="7 8" id="KW-0472">Membrane</keyword>
<dbReference type="PANTHER" id="PTHR43357">
    <property type="entry name" value="INNER MEMBRANE ABC TRANSPORTER PERMEASE PROTEIN YDCV"/>
    <property type="match status" value="1"/>
</dbReference>
<comment type="subcellular location">
    <subcellularLocation>
        <location evidence="1">Cell inner membrane</location>
        <topology evidence="1">Multi-pass membrane protein</topology>
    </subcellularLocation>
    <subcellularLocation>
        <location evidence="8">Cell membrane</location>
        <topology evidence="8">Multi-pass membrane protein</topology>
    </subcellularLocation>
</comment>
<evidence type="ECO:0000259" key="9">
    <source>
        <dbReference type="PROSITE" id="PS50928"/>
    </source>
</evidence>
<feature type="transmembrane region" description="Helical" evidence="8">
    <location>
        <begin position="238"/>
        <end position="263"/>
    </location>
</feature>
<evidence type="ECO:0000313" key="10">
    <source>
        <dbReference type="EMBL" id="MDF2095652.1"/>
    </source>
</evidence>
<keyword evidence="11" id="KW-1185">Reference proteome</keyword>
<dbReference type="CDD" id="cd06261">
    <property type="entry name" value="TM_PBP2"/>
    <property type="match status" value="1"/>
</dbReference>
<evidence type="ECO:0000256" key="5">
    <source>
        <dbReference type="ARBA" id="ARBA00022692"/>
    </source>
</evidence>
<feature type="transmembrane region" description="Helical" evidence="8">
    <location>
        <begin position="151"/>
        <end position="171"/>
    </location>
</feature>
<feature type="domain" description="ABC transmembrane type-1" evidence="9">
    <location>
        <begin position="72"/>
        <end position="260"/>
    </location>
</feature>
<reference evidence="10 11" key="1">
    <citation type="submission" date="2023-03" db="EMBL/GenBank/DDBJ databases">
        <title>Fodinicurvata sp. CAU 1616 isolated from sea sendiment.</title>
        <authorList>
            <person name="Kim W."/>
        </authorList>
    </citation>
    <scope>NUCLEOTIDE SEQUENCE [LARGE SCALE GENOMIC DNA]</scope>
    <source>
        <strain evidence="10 11">CAU 1616</strain>
    </source>
</reference>
<feature type="transmembrane region" description="Helical" evidence="8">
    <location>
        <begin position="109"/>
        <end position="131"/>
    </location>
</feature>
<dbReference type="PROSITE" id="PS50928">
    <property type="entry name" value="ABC_TM1"/>
    <property type="match status" value="1"/>
</dbReference>
<sequence>MALPQTYTREQRIWHWTHWGIVVAVLLFLVLPILVIVPLSFSAGSFLSFPLPGLSLQWYQELFSSDPWQLSFRNSIVVAVATTLLATFLGTLAAMGLNRADFPAKSAVMALLISPMVVPIVIVGVGIYFFYAPLGLTGSLLGLTLAHTVLAVPFVVITVSATLAGFDYNLVRAAASLGAPPVLTFRKVVLPTIAPGVVSGAIFAFVTSFDEVVVALFLTGPGERTLPRQMFVGIRENISPVIAAAATLLILLSILLMATTELLRRRSARLQGRE</sequence>
<feature type="transmembrane region" description="Helical" evidence="8">
    <location>
        <begin position="192"/>
        <end position="218"/>
    </location>
</feature>
<evidence type="ECO:0000256" key="3">
    <source>
        <dbReference type="ARBA" id="ARBA00022475"/>
    </source>
</evidence>
<evidence type="ECO:0000256" key="1">
    <source>
        <dbReference type="ARBA" id="ARBA00004429"/>
    </source>
</evidence>
<evidence type="ECO:0000256" key="2">
    <source>
        <dbReference type="ARBA" id="ARBA00022448"/>
    </source>
</evidence>
<feature type="transmembrane region" description="Helical" evidence="8">
    <location>
        <begin position="21"/>
        <end position="41"/>
    </location>
</feature>
<name>A0ABT5YLA4_9PROT</name>
<dbReference type="Gene3D" id="1.10.3720.10">
    <property type="entry name" value="MetI-like"/>
    <property type="match status" value="1"/>
</dbReference>
<keyword evidence="5 8" id="KW-0812">Transmembrane</keyword>
<keyword evidence="3" id="KW-1003">Cell membrane</keyword>
<dbReference type="RefSeq" id="WP_275821280.1">
    <property type="nucleotide sequence ID" value="NZ_JARHUD010000003.1"/>
</dbReference>
<evidence type="ECO:0000256" key="7">
    <source>
        <dbReference type="ARBA" id="ARBA00023136"/>
    </source>
</evidence>
<evidence type="ECO:0000313" key="11">
    <source>
        <dbReference type="Proteomes" id="UP001215503"/>
    </source>
</evidence>